<dbReference type="SUPFAM" id="SSF50978">
    <property type="entry name" value="WD40 repeat-like"/>
    <property type="match status" value="3"/>
</dbReference>
<feature type="repeat" description="WD" evidence="3">
    <location>
        <begin position="329"/>
        <end position="362"/>
    </location>
</feature>
<dbReference type="InterPro" id="IPR019775">
    <property type="entry name" value="WD40_repeat_CS"/>
</dbReference>
<keyword evidence="2" id="KW-0677">Repeat</keyword>
<feature type="region of interest" description="Disordered" evidence="4">
    <location>
        <begin position="570"/>
        <end position="591"/>
    </location>
</feature>
<evidence type="ECO:0000256" key="1">
    <source>
        <dbReference type="ARBA" id="ARBA00022574"/>
    </source>
</evidence>
<dbReference type="Pfam" id="PF00400">
    <property type="entry name" value="WD40"/>
    <property type="match status" value="7"/>
</dbReference>
<dbReference type="PROSITE" id="PS50082">
    <property type="entry name" value="WD_REPEATS_2"/>
    <property type="match status" value="4"/>
</dbReference>
<dbReference type="PROSITE" id="PS50294">
    <property type="entry name" value="WD_REPEATS_REGION"/>
    <property type="match status" value="3"/>
</dbReference>
<keyword evidence="6" id="KW-1185">Reference proteome</keyword>
<dbReference type="PROSITE" id="PS00678">
    <property type="entry name" value="WD_REPEATS_1"/>
    <property type="match status" value="1"/>
</dbReference>
<gene>
    <name evidence="5" type="ORF">HK099_008075</name>
</gene>
<dbReference type="Gene3D" id="2.130.10.10">
    <property type="entry name" value="YVTN repeat-like/Quinoprotein amine dehydrogenase"/>
    <property type="match status" value="5"/>
</dbReference>
<feature type="compositionally biased region" description="Low complexity" evidence="4">
    <location>
        <begin position="708"/>
        <end position="723"/>
    </location>
</feature>
<feature type="compositionally biased region" description="Polar residues" evidence="4">
    <location>
        <begin position="570"/>
        <end position="590"/>
    </location>
</feature>
<organism evidence="5 6">
    <name type="scientific">Clydaea vesicula</name>
    <dbReference type="NCBI Taxonomy" id="447962"/>
    <lineage>
        <taxon>Eukaryota</taxon>
        <taxon>Fungi</taxon>
        <taxon>Fungi incertae sedis</taxon>
        <taxon>Chytridiomycota</taxon>
        <taxon>Chytridiomycota incertae sedis</taxon>
        <taxon>Chytridiomycetes</taxon>
        <taxon>Lobulomycetales</taxon>
        <taxon>Lobulomycetaceae</taxon>
        <taxon>Clydaea</taxon>
    </lineage>
</organism>
<evidence type="ECO:0000313" key="5">
    <source>
        <dbReference type="EMBL" id="KAJ3224690.1"/>
    </source>
</evidence>
<dbReference type="EMBL" id="JADGJW010000085">
    <property type="protein sequence ID" value="KAJ3224690.1"/>
    <property type="molecule type" value="Genomic_DNA"/>
</dbReference>
<accession>A0AAD5Y209</accession>
<dbReference type="InterPro" id="IPR036322">
    <property type="entry name" value="WD40_repeat_dom_sf"/>
</dbReference>
<evidence type="ECO:0000256" key="3">
    <source>
        <dbReference type="PROSITE-ProRule" id="PRU00221"/>
    </source>
</evidence>
<feature type="compositionally biased region" description="Polar residues" evidence="4">
    <location>
        <begin position="687"/>
        <end position="707"/>
    </location>
</feature>
<reference evidence="5" key="1">
    <citation type="submission" date="2020-05" db="EMBL/GenBank/DDBJ databases">
        <title>Phylogenomic resolution of chytrid fungi.</title>
        <authorList>
            <person name="Stajich J.E."/>
            <person name="Amses K."/>
            <person name="Simmons R."/>
            <person name="Seto K."/>
            <person name="Myers J."/>
            <person name="Bonds A."/>
            <person name="Quandt C.A."/>
            <person name="Barry K."/>
            <person name="Liu P."/>
            <person name="Grigoriev I."/>
            <person name="Longcore J.E."/>
            <person name="James T.Y."/>
        </authorList>
    </citation>
    <scope>NUCLEOTIDE SEQUENCE</scope>
    <source>
        <strain evidence="5">JEL0476</strain>
    </source>
</reference>
<dbReference type="SMART" id="SM00320">
    <property type="entry name" value="WD40"/>
    <property type="match status" value="13"/>
</dbReference>
<name>A0AAD5Y209_9FUNG</name>
<protein>
    <submittedName>
        <fullName evidence="5">Uncharacterized protein</fullName>
    </submittedName>
</protein>
<feature type="region of interest" description="Disordered" evidence="4">
    <location>
        <begin position="687"/>
        <end position="723"/>
    </location>
</feature>
<comment type="caution">
    <text evidence="5">The sequence shown here is derived from an EMBL/GenBank/DDBJ whole genome shotgun (WGS) entry which is preliminary data.</text>
</comment>
<proteinExistence type="predicted"/>
<keyword evidence="1 3" id="KW-0853">WD repeat</keyword>
<sequence length="996" mass="112418">MECTLIIPEAHLKSILCVQYNHQYRYIYTGGEDANIKIWEAESGKLLQTLSEHTGWITSLLFCKELKILFSVSIDGCLIAWAQTGKLLQRIQTGSPIYSLAFNSRRNQILAGFNKKVRVFQFANSEEQNLNSNTNSQNNQKILETRSVACSEHTDVVSCMVSCEGRYYSGGYDKKIVIYDIPHHGDLKLQVSKVIRDAHDAAITCMIFGKDADNSCFDRVVKLWSLDGTLLQRFDGFSDTIVSLSYVLPTQTLWISANSSSPIIYDPRSGINVTDFTCVDEEKFNSQSSTSFWFKQMIYVAETSQVMGLTNKRSLVIWKYNPNAAVTILSGHTDSVECLTFTSKEPVLIFSGADDGVIRKWERLQLNTFMYSQEPLILPKEEQKLSAEDLKLLESKKYNIGNDLPEDRRRIQALRHRKVSEKLDTWKRATMTIDSLVHGKQVELISRHAQSTFRKATSKNIERGVGNSNIDSGLNNKSKFSGKIEKRKSFSESEIDVNCSANNILNNNNENCTYDKFNSCDSKSKNYQSLRKPSVLSLFYYDELDILCCGSEDSRIYVFGYNEEAVRSTASGNANNQQQQTEPKFSSTEENICEKGETNSENIYNHGEGRITGLKNDSVTNRVAGMTIKFCLKEHKDAVTGLFCFFKDGMHWLLSTGWDRRICLWDIKTGQLRDKFRNNSLPATLSNNMHNLTSKLNTPTATSTQKKSNVSSNSYSSNNSNNNTLEELAADDIVLGLDYSMERNEFCYCSADKLAYVRKFSPIASEMTLQVVLQGHEAEVTVVKWNKKNSTWITGSEDRTIRIWPAEGIPCLRVINNDSAITALCIDVLNGCLISGGQDHVIRVYDPAKNDEVVQKNFGHFDEVRSICHLSIRNQYVSGSWDNTVRVWNAYIKTGQRKGIIESTTPLRIGEDDPGFNLNALITPRLNQNFQIAAASEPATVNNANDAFSQNMEQIRLEDELKNTIIEIENVLKPERGRTPKVSTLPPIPSNPIHKL</sequence>
<feature type="repeat" description="WD" evidence="3">
    <location>
        <begin position="857"/>
        <end position="889"/>
    </location>
</feature>
<feature type="repeat" description="WD" evidence="3">
    <location>
        <begin position="773"/>
        <end position="804"/>
    </location>
</feature>
<evidence type="ECO:0000313" key="6">
    <source>
        <dbReference type="Proteomes" id="UP001211065"/>
    </source>
</evidence>
<feature type="region of interest" description="Disordered" evidence="4">
    <location>
        <begin position="977"/>
        <end position="996"/>
    </location>
</feature>
<dbReference type="AlphaFoldDB" id="A0AAD5Y209"/>
<feature type="repeat" description="WD" evidence="3">
    <location>
        <begin position="8"/>
        <end position="49"/>
    </location>
</feature>
<dbReference type="PANTHER" id="PTHR19848">
    <property type="entry name" value="WD40 REPEAT PROTEIN"/>
    <property type="match status" value="1"/>
</dbReference>
<evidence type="ECO:0000256" key="2">
    <source>
        <dbReference type="ARBA" id="ARBA00022737"/>
    </source>
</evidence>
<dbReference type="InterPro" id="IPR015943">
    <property type="entry name" value="WD40/YVTN_repeat-like_dom_sf"/>
</dbReference>
<dbReference type="Proteomes" id="UP001211065">
    <property type="component" value="Unassembled WGS sequence"/>
</dbReference>
<evidence type="ECO:0000256" key="4">
    <source>
        <dbReference type="SAM" id="MobiDB-lite"/>
    </source>
</evidence>
<dbReference type="InterPro" id="IPR001680">
    <property type="entry name" value="WD40_rpt"/>
</dbReference>
<dbReference type="PANTHER" id="PTHR19848:SF8">
    <property type="entry name" value="F-BOX AND WD REPEAT DOMAIN CONTAINING 7"/>
    <property type="match status" value="1"/>
</dbReference>